<organism evidence="3 4">
    <name type="scientific">Symbiodinium pilosum</name>
    <name type="common">Dinoflagellate</name>
    <dbReference type="NCBI Taxonomy" id="2952"/>
    <lineage>
        <taxon>Eukaryota</taxon>
        <taxon>Sar</taxon>
        <taxon>Alveolata</taxon>
        <taxon>Dinophyceae</taxon>
        <taxon>Suessiales</taxon>
        <taxon>Symbiodiniaceae</taxon>
        <taxon>Symbiodinium</taxon>
    </lineage>
</organism>
<feature type="chain" id="PRO_5032739539" description="ATP-binding protein" evidence="2">
    <location>
        <begin position="25"/>
        <end position="168"/>
    </location>
</feature>
<dbReference type="Proteomes" id="UP000649617">
    <property type="component" value="Unassembled WGS sequence"/>
</dbReference>
<evidence type="ECO:0000256" key="1">
    <source>
        <dbReference type="SAM" id="Phobius"/>
    </source>
</evidence>
<comment type="caution">
    <text evidence="3">The sequence shown here is derived from an EMBL/GenBank/DDBJ whole genome shotgun (WGS) entry which is preliminary data.</text>
</comment>
<keyword evidence="1" id="KW-1133">Transmembrane helix</keyword>
<evidence type="ECO:0000256" key="2">
    <source>
        <dbReference type="SAM" id="SignalP"/>
    </source>
</evidence>
<accession>A0A812S1D7</accession>
<keyword evidence="1" id="KW-0472">Membrane</keyword>
<protein>
    <recommendedName>
        <fullName evidence="5">ATP-binding protein</fullName>
    </recommendedName>
</protein>
<evidence type="ECO:0000313" key="3">
    <source>
        <dbReference type="EMBL" id="CAE7458601.1"/>
    </source>
</evidence>
<evidence type="ECO:0000313" key="4">
    <source>
        <dbReference type="Proteomes" id="UP000649617"/>
    </source>
</evidence>
<sequence>MVVKRTLGKLLLALVWLPPQAALAGWRGHEKPMPEHRGLDIARWPVLSKDFLVNLCASVGTVVAAILAFVALRFTRRDSERAQRESKEGRVQAVVDCMMQPFSPETKQEKVVGRGIIEDIRRRIQEWDQHATIIAGRFGSGKSVALAEALRGMQGVYVHTVEGKDWKE</sequence>
<name>A0A812S1D7_SYMPI</name>
<proteinExistence type="predicted"/>
<dbReference type="OrthoDB" id="2443140at2759"/>
<feature type="transmembrane region" description="Helical" evidence="1">
    <location>
        <begin position="51"/>
        <end position="74"/>
    </location>
</feature>
<feature type="signal peptide" evidence="2">
    <location>
        <begin position="1"/>
        <end position="24"/>
    </location>
</feature>
<evidence type="ECO:0008006" key="5">
    <source>
        <dbReference type="Google" id="ProtNLM"/>
    </source>
</evidence>
<reference evidence="3" key="1">
    <citation type="submission" date="2021-02" db="EMBL/GenBank/DDBJ databases">
        <authorList>
            <person name="Dougan E. K."/>
            <person name="Rhodes N."/>
            <person name="Thang M."/>
            <person name="Chan C."/>
        </authorList>
    </citation>
    <scope>NUCLEOTIDE SEQUENCE</scope>
</reference>
<keyword evidence="1" id="KW-0812">Transmembrane</keyword>
<keyword evidence="2" id="KW-0732">Signal</keyword>
<gene>
    <name evidence="3" type="ORF">SPIL2461_LOCUS11320</name>
</gene>
<keyword evidence="4" id="KW-1185">Reference proteome</keyword>
<feature type="non-terminal residue" evidence="3">
    <location>
        <position position="1"/>
    </location>
</feature>
<dbReference type="EMBL" id="CAJNIZ010022189">
    <property type="protein sequence ID" value="CAE7458601.1"/>
    <property type="molecule type" value="Genomic_DNA"/>
</dbReference>
<dbReference type="AlphaFoldDB" id="A0A812S1D7"/>